<gene>
    <name evidence="5" type="ORF">JY651_15410</name>
</gene>
<dbReference type="Pfam" id="PF00072">
    <property type="entry name" value="Response_reg"/>
    <property type="match status" value="1"/>
</dbReference>
<name>A0ABX7P6W8_9BACT</name>
<reference evidence="5 6" key="1">
    <citation type="submission" date="2021-02" db="EMBL/GenBank/DDBJ databases">
        <title>De Novo genome assembly of isolated myxobacteria.</title>
        <authorList>
            <person name="Stevens D.C."/>
        </authorList>
    </citation>
    <scope>NUCLEOTIDE SEQUENCE [LARGE SCALE GENOMIC DNA]</scope>
    <source>
        <strain evidence="6">SCPEA02</strain>
    </source>
</reference>
<dbReference type="Gene3D" id="3.40.50.2300">
    <property type="match status" value="1"/>
</dbReference>
<dbReference type="SUPFAM" id="SSF51182">
    <property type="entry name" value="RmlC-like cupins"/>
    <property type="match status" value="1"/>
</dbReference>
<evidence type="ECO:0000256" key="1">
    <source>
        <dbReference type="ARBA" id="ARBA00022553"/>
    </source>
</evidence>
<feature type="compositionally biased region" description="Polar residues" evidence="3">
    <location>
        <begin position="134"/>
        <end position="143"/>
    </location>
</feature>
<organism evidence="5 6">
    <name type="scientific">Pyxidicoccus parkwayensis</name>
    <dbReference type="NCBI Taxonomy" id="2813578"/>
    <lineage>
        <taxon>Bacteria</taxon>
        <taxon>Pseudomonadati</taxon>
        <taxon>Myxococcota</taxon>
        <taxon>Myxococcia</taxon>
        <taxon>Myxococcales</taxon>
        <taxon>Cystobacterineae</taxon>
        <taxon>Myxococcaceae</taxon>
        <taxon>Pyxidicoccus</taxon>
    </lineage>
</organism>
<dbReference type="SMART" id="SM00448">
    <property type="entry name" value="REC"/>
    <property type="match status" value="1"/>
</dbReference>
<dbReference type="PANTHER" id="PTHR44591:SF3">
    <property type="entry name" value="RESPONSE REGULATORY DOMAIN-CONTAINING PROTEIN"/>
    <property type="match status" value="1"/>
</dbReference>
<dbReference type="EMBL" id="CP071090">
    <property type="protein sequence ID" value="QSQ26230.1"/>
    <property type="molecule type" value="Genomic_DNA"/>
</dbReference>
<dbReference type="RefSeq" id="WP_206727780.1">
    <property type="nucleotide sequence ID" value="NZ_CP071090.1"/>
</dbReference>
<evidence type="ECO:0000313" key="6">
    <source>
        <dbReference type="Proteomes" id="UP000662747"/>
    </source>
</evidence>
<dbReference type="SUPFAM" id="SSF52172">
    <property type="entry name" value="CheY-like"/>
    <property type="match status" value="1"/>
</dbReference>
<dbReference type="Gene3D" id="2.60.120.10">
    <property type="entry name" value="Jelly Rolls"/>
    <property type="match status" value="1"/>
</dbReference>
<feature type="modified residue" description="4-aspartylphosphate" evidence="2">
    <location>
        <position position="50"/>
    </location>
</feature>
<dbReference type="InterPro" id="IPR050595">
    <property type="entry name" value="Bact_response_regulator"/>
</dbReference>
<dbReference type="PROSITE" id="PS50110">
    <property type="entry name" value="RESPONSE_REGULATORY"/>
    <property type="match status" value="1"/>
</dbReference>
<proteinExistence type="predicted"/>
<evidence type="ECO:0000313" key="5">
    <source>
        <dbReference type="EMBL" id="QSQ26230.1"/>
    </source>
</evidence>
<dbReference type="CDD" id="cd00156">
    <property type="entry name" value="REC"/>
    <property type="match status" value="1"/>
</dbReference>
<feature type="domain" description="Response regulatory" evidence="4">
    <location>
        <begin position="2"/>
        <end position="115"/>
    </location>
</feature>
<evidence type="ECO:0000256" key="3">
    <source>
        <dbReference type="SAM" id="MobiDB-lite"/>
    </source>
</evidence>
<keyword evidence="1 2" id="KW-0597">Phosphoprotein</keyword>
<evidence type="ECO:0000259" key="4">
    <source>
        <dbReference type="PROSITE" id="PS50110"/>
    </source>
</evidence>
<feature type="region of interest" description="Disordered" evidence="3">
    <location>
        <begin position="126"/>
        <end position="151"/>
    </location>
</feature>
<accession>A0ABX7P6W8</accession>
<keyword evidence="6" id="KW-1185">Reference proteome</keyword>
<dbReference type="InterPro" id="IPR011051">
    <property type="entry name" value="RmlC_Cupin_sf"/>
</dbReference>
<dbReference type="Proteomes" id="UP000662747">
    <property type="component" value="Chromosome"/>
</dbReference>
<sequence>MKVLLVEDDASLREGMGEIIAELAEVREVATETEALEALRSERFDLVITDLRIAGREHGGREVLEAARRAQQAVAIVSAAAPDEVSRTLRPHVPDAVLVKPFQLDDIMTLVERFLALRRQAEGVAATGAPSPESAWTESQPGVLTSPAGPDASWLRVEPGRAFAWRSHSKGGEGVLLVEGDLEVAGERHTAPRYLFVGAGQAPEAHSRQGVLAITLALKG</sequence>
<dbReference type="InterPro" id="IPR014710">
    <property type="entry name" value="RmlC-like_jellyroll"/>
</dbReference>
<dbReference type="PANTHER" id="PTHR44591">
    <property type="entry name" value="STRESS RESPONSE REGULATOR PROTEIN 1"/>
    <property type="match status" value="1"/>
</dbReference>
<dbReference type="InterPro" id="IPR011006">
    <property type="entry name" value="CheY-like_superfamily"/>
</dbReference>
<dbReference type="InterPro" id="IPR001789">
    <property type="entry name" value="Sig_transdc_resp-reg_receiver"/>
</dbReference>
<evidence type="ECO:0000256" key="2">
    <source>
        <dbReference type="PROSITE-ProRule" id="PRU00169"/>
    </source>
</evidence>
<protein>
    <submittedName>
        <fullName evidence="5">Response regulator</fullName>
    </submittedName>
</protein>